<accession>A0A9Q1BTA2</accession>
<organism evidence="1 2">
    <name type="scientific">Holothuria leucospilota</name>
    <name type="common">Black long sea cucumber</name>
    <name type="synonym">Mertensiothuria leucospilota</name>
    <dbReference type="NCBI Taxonomy" id="206669"/>
    <lineage>
        <taxon>Eukaryota</taxon>
        <taxon>Metazoa</taxon>
        <taxon>Echinodermata</taxon>
        <taxon>Eleutherozoa</taxon>
        <taxon>Echinozoa</taxon>
        <taxon>Holothuroidea</taxon>
        <taxon>Aspidochirotacea</taxon>
        <taxon>Aspidochirotida</taxon>
        <taxon>Holothuriidae</taxon>
        <taxon>Holothuria</taxon>
    </lineage>
</organism>
<keyword evidence="2" id="KW-1185">Reference proteome</keyword>
<proteinExistence type="predicted"/>
<dbReference type="EMBL" id="JAIZAY010000011">
    <property type="protein sequence ID" value="KAJ8032778.1"/>
    <property type="molecule type" value="Genomic_DNA"/>
</dbReference>
<evidence type="ECO:0000313" key="1">
    <source>
        <dbReference type="EMBL" id="KAJ8032778.1"/>
    </source>
</evidence>
<dbReference type="Proteomes" id="UP001152320">
    <property type="component" value="Chromosome 11"/>
</dbReference>
<gene>
    <name evidence="1" type="ORF">HOLleu_22828</name>
</gene>
<protein>
    <submittedName>
        <fullName evidence="1">Uncharacterized protein</fullName>
    </submittedName>
</protein>
<sequence length="60" mass="6563">MGQNEQGEEECYDKGTGIVQVSVQSCEVFLDGGLKVVRVFYLSYLCGRVLLQDDSSGTPD</sequence>
<name>A0A9Q1BTA2_HOLLE</name>
<comment type="caution">
    <text evidence="1">The sequence shown here is derived from an EMBL/GenBank/DDBJ whole genome shotgun (WGS) entry which is preliminary data.</text>
</comment>
<dbReference type="AlphaFoldDB" id="A0A9Q1BTA2"/>
<evidence type="ECO:0000313" key="2">
    <source>
        <dbReference type="Proteomes" id="UP001152320"/>
    </source>
</evidence>
<reference evidence="1" key="1">
    <citation type="submission" date="2021-10" db="EMBL/GenBank/DDBJ databases">
        <title>Tropical sea cucumber genome reveals ecological adaptation and Cuvierian tubules defense mechanism.</title>
        <authorList>
            <person name="Chen T."/>
        </authorList>
    </citation>
    <scope>NUCLEOTIDE SEQUENCE</scope>
    <source>
        <strain evidence="1">Nanhai2018</strain>
        <tissue evidence="1">Muscle</tissue>
    </source>
</reference>